<reference evidence="2" key="1">
    <citation type="journal article" date="2021" name="bioRxiv">
        <title>Whole Genome Assembly and Annotation of Northern Wild Rice, Zizania palustris L., Supports a Whole Genome Duplication in the Zizania Genus.</title>
        <authorList>
            <person name="Haas M."/>
            <person name="Kono T."/>
            <person name="Macchietto M."/>
            <person name="Millas R."/>
            <person name="McGilp L."/>
            <person name="Shao M."/>
            <person name="Duquette J."/>
            <person name="Hirsch C.N."/>
            <person name="Kimball J."/>
        </authorList>
    </citation>
    <scope>NUCLEOTIDE SEQUENCE</scope>
    <source>
        <tissue evidence="2">Fresh leaf tissue</tissue>
    </source>
</reference>
<evidence type="ECO:0000313" key="2">
    <source>
        <dbReference type="EMBL" id="KAG8064938.1"/>
    </source>
</evidence>
<keyword evidence="1" id="KW-0812">Transmembrane</keyword>
<evidence type="ECO:0000256" key="1">
    <source>
        <dbReference type="SAM" id="Phobius"/>
    </source>
</evidence>
<dbReference type="EMBL" id="JAAALK010000285">
    <property type="protein sequence ID" value="KAG8064938.1"/>
    <property type="molecule type" value="Genomic_DNA"/>
</dbReference>
<reference evidence="2" key="2">
    <citation type="submission" date="2021-02" db="EMBL/GenBank/DDBJ databases">
        <authorList>
            <person name="Kimball J.A."/>
            <person name="Haas M.W."/>
            <person name="Macchietto M."/>
            <person name="Kono T."/>
            <person name="Duquette J."/>
            <person name="Shao M."/>
        </authorList>
    </citation>
    <scope>NUCLEOTIDE SEQUENCE</scope>
    <source>
        <tissue evidence="2">Fresh leaf tissue</tissue>
    </source>
</reference>
<keyword evidence="1" id="KW-0472">Membrane</keyword>
<proteinExistence type="predicted"/>
<dbReference type="Proteomes" id="UP000729402">
    <property type="component" value="Unassembled WGS sequence"/>
</dbReference>
<dbReference type="AlphaFoldDB" id="A0A8J5VZ95"/>
<comment type="caution">
    <text evidence="2">The sequence shown here is derived from an EMBL/GenBank/DDBJ whole genome shotgun (WGS) entry which is preliminary data.</text>
</comment>
<name>A0A8J5VZ95_ZIZPA</name>
<keyword evidence="3" id="KW-1185">Reference proteome</keyword>
<accession>A0A8J5VZ95</accession>
<keyword evidence="1" id="KW-1133">Transmembrane helix</keyword>
<gene>
    <name evidence="2" type="ORF">GUJ93_ZPchr0004g39460</name>
</gene>
<feature type="transmembrane region" description="Helical" evidence="1">
    <location>
        <begin position="59"/>
        <end position="83"/>
    </location>
</feature>
<evidence type="ECO:0000313" key="3">
    <source>
        <dbReference type="Proteomes" id="UP000729402"/>
    </source>
</evidence>
<organism evidence="2 3">
    <name type="scientific">Zizania palustris</name>
    <name type="common">Northern wild rice</name>
    <dbReference type="NCBI Taxonomy" id="103762"/>
    <lineage>
        <taxon>Eukaryota</taxon>
        <taxon>Viridiplantae</taxon>
        <taxon>Streptophyta</taxon>
        <taxon>Embryophyta</taxon>
        <taxon>Tracheophyta</taxon>
        <taxon>Spermatophyta</taxon>
        <taxon>Magnoliopsida</taxon>
        <taxon>Liliopsida</taxon>
        <taxon>Poales</taxon>
        <taxon>Poaceae</taxon>
        <taxon>BOP clade</taxon>
        <taxon>Oryzoideae</taxon>
        <taxon>Oryzeae</taxon>
        <taxon>Zizaniinae</taxon>
        <taxon>Zizania</taxon>
    </lineage>
</organism>
<sequence length="100" mass="11540">MVVVGSSTSSPSNQSYLINTLKDRVIQFLHQVVSELSLLAYLELHRFDYSLYNKVFAKASIHLISVVFVVKSVYNTFMLTLGYTRRYDIVRLNIDIFIDT</sequence>
<protein>
    <submittedName>
        <fullName evidence="2">Uncharacterized protein</fullName>
    </submittedName>
</protein>